<dbReference type="InterPro" id="IPR036322">
    <property type="entry name" value="WD40_repeat_dom_sf"/>
</dbReference>
<dbReference type="OrthoDB" id="10544834at2759"/>
<dbReference type="EMBL" id="MLAK01000762">
    <property type="protein sequence ID" value="OHT05303.1"/>
    <property type="molecule type" value="Genomic_DNA"/>
</dbReference>
<reference evidence="1" key="1">
    <citation type="submission" date="2016-10" db="EMBL/GenBank/DDBJ databases">
        <authorList>
            <person name="Benchimol M."/>
            <person name="Almeida L.G."/>
            <person name="Vasconcelos A.T."/>
            <person name="Perreira-Neves A."/>
            <person name="Rosa I.A."/>
            <person name="Tasca T."/>
            <person name="Bogo M.R."/>
            <person name="de Souza W."/>
        </authorList>
    </citation>
    <scope>NUCLEOTIDE SEQUENCE [LARGE SCALE GENOMIC DNA]</scope>
    <source>
        <strain evidence="1">K</strain>
    </source>
</reference>
<dbReference type="InterPro" id="IPR001680">
    <property type="entry name" value="WD40_rpt"/>
</dbReference>
<dbReference type="RefSeq" id="XP_068358439.1">
    <property type="nucleotide sequence ID" value="XM_068505285.1"/>
</dbReference>
<organism evidence="1 2">
    <name type="scientific">Tritrichomonas foetus</name>
    <dbReference type="NCBI Taxonomy" id="1144522"/>
    <lineage>
        <taxon>Eukaryota</taxon>
        <taxon>Metamonada</taxon>
        <taxon>Parabasalia</taxon>
        <taxon>Tritrichomonadida</taxon>
        <taxon>Tritrichomonadidae</taxon>
        <taxon>Tritrichomonas</taxon>
    </lineage>
</organism>
<sequence>MMDNLDEIHDKKFPIDFLESHMTCDIKQLIFMSKSVNHLDPALLLKNGTEQSAIDDFERFVQSYIELHDKYNFSMIKRIDESPFKVGFLEDIYHFYASTNAGLIFYATNPETGENSEMYRFTTSHPIQCVSQNPDNPYLFALIVHGSITLLNYSTKISKTINLEKSVIQVSWVTDNYSNSSLVCLNRDLTVGIVDIQNEKFFTSTTKLESTNESHFLAVHPTRNLAAVCDERLRIIDFRDSPKIREFALKEEATSISWLPSENFGCAIGFSDGDIEFFSFISDSVVMSQNLTNKPLNSIEFCPSNPSSVSIVVENNIIFASLPAWGFGNLGRVATYRAHLSPILDAHWTANDENASMITCDADHTIHIFDVPDEYMPLYEPE</sequence>
<proteinExistence type="predicted"/>
<comment type="caution">
    <text evidence="1">The sequence shown here is derived from an EMBL/GenBank/DDBJ whole genome shotgun (WGS) entry which is preliminary data.</text>
</comment>
<gene>
    <name evidence="1" type="ORF">TRFO_27000</name>
</gene>
<evidence type="ECO:0000313" key="1">
    <source>
        <dbReference type="EMBL" id="OHT05303.1"/>
    </source>
</evidence>
<dbReference type="GeneID" id="94839989"/>
<name>A0A1J4K1N7_9EUKA</name>
<dbReference type="AlphaFoldDB" id="A0A1J4K1N7"/>
<dbReference type="InterPro" id="IPR015943">
    <property type="entry name" value="WD40/YVTN_repeat-like_dom_sf"/>
</dbReference>
<accession>A0A1J4K1N7</accession>
<dbReference type="SMART" id="SM00320">
    <property type="entry name" value="WD40"/>
    <property type="match status" value="3"/>
</dbReference>
<protein>
    <recommendedName>
        <fullName evidence="3">Anaphase-promoting complex subunit 4 WD40 domain-containing protein</fullName>
    </recommendedName>
</protein>
<evidence type="ECO:0000313" key="2">
    <source>
        <dbReference type="Proteomes" id="UP000179807"/>
    </source>
</evidence>
<keyword evidence="2" id="KW-1185">Reference proteome</keyword>
<evidence type="ECO:0008006" key="3">
    <source>
        <dbReference type="Google" id="ProtNLM"/>
    </source>
</evidence>
<dbReference type="VEuPathDB" id="TrichDB:TRFO_27000"/>
<dbReference type="SUPFAM" id="SSF50978">
    <property type="entry name" value="WD40 repeat-like"/>
    <property type="match status" value="1"/>
</dbReference>
<dbReference type="Gene3D" id="2.130.10.10">
    <property type="entry name" value="YVTN repeat-like/Quinoprotein amine dehydrogenase"/>
    <property type="match status" value="1"/>
</dbReference>
<dbReference type="Proteomes" id="UP000179807">
    <property type="component" value="Unassembled WGS sequence"/>
</dbReference>